<evidence type="ECO:0000259" key="12">
    <source>
        <dbReference type="PROSITE" id="PS50109"/>
    </source>
</evidence>
<dbReference type="InterPro" id="IPR005467">
    <property type="entry name" value="His_kinase_dom"/>
</dbReference>
<evidence type="ECO:0000256" key="7">
    <source>
        <dbReference type="ARBA" id="ARBA00022777"/>
    </source>
</evidence>
<keyword evidence="4" id="KW-0597">Phosphoprotein</keyword>
<evidence type="ECO:0000256" key="1">
    <source>
        <dbReference type="ARBA" id="ARBA00000085"/>
    </source>
</evidence>
<keyword evidence="11" id="KW-0472">Membrane</keyword>
<feature type="transmembrane region" description="Helical" evidence="11">
    <location>
        <begin position="385"/>
        <end position="407"/>
    </location>
</feature>
<dbReference type="GO" id="GO:0000155">
    <property type="term" value="F:phosphorelay sensor kinase activity"/>
    <property type="evidence" value="ECO:0007669"/>
    <property type="project" value="InterPro"/>
</dbReference>
<gene>
    <name evidence="13" type="ORF">EDM56_16105</name>
</gene>
<evidence type="ECO:0000256" key="2">
    <source>
        <dbReference type="ARBA" id="ARBA00004651"/>
    </source>
</evidence>
<dbReference type="SUPFAM" id="SSF47384">
    <property type="entry name" value="Homodimeric domain of signal transducing histidine kinase"/>
    <property type="match status" value="1"/>
</dbReference>
<dbReference type="InterPro" id="IPR008979">
    <property type="entry name" value="Galactose-bd-like_sf"/>
</dbReference>
<dbReference type="Pfam" id="PF00512">
    <property type="entry name" value="HisKA"/>
    <property type="match status" value="1"/>
</dbReference>
<feature type="transmembrane region" description="Helical" evidence="11">
    <location>
        <begin position="419"/>
        <end position="440"/>
    </location>
</feature>
<protein>
    <recommendedName>
        <fullName evidence="3">histidine kinase</fullName>
        <ecNumber evidence="3">2.7.13.3</ecNumber>
    </recommendedName>
</protein>
<evidence type="ECO:0000313" key="13">
    <source>
        <dbReference type="EMBL" id="RNB87201.1"/>
    </source>
</evidence>
<dbReference type="GO" id="GO:0005886">
    <property type="term" value="C:plasma membrane"/>
    <property type="evidence" value="ECO:0007669"/>
    <property type="project" value="UniProtKB-SubCell"/>
</dbReference>
<dbReference type="SMART" id="SM00388">
    <property type="entry name" value="HisKA"/>
    <property type="match status" value="1"/>
</dbReference>
<dbReference type="InterPro" id="IPR011623">
    <property type="entry name" value="7TMR_DISM_rcpt_extracell_dom1"/>
</dbReference>
<dbReference type="PRINTS" id="PR00344">
    <property type="entry name" value="BCTRLSENSOR"/>
</dbReference>
<keyword evidence="6" id="KW-0547">Nucleotide-binding</keyword>
<dbReference type="InterPro" id="IPR036890">
    <property type="entry name" value="HATPase_C_sf"/>
</dbReference>
<dbReference type="PROSITE" id="PS50109">
    <property type="entry name" value="HIS_KIN"/>
    <property type="match status" value="1"/>
</dbReference>
<dbReference type="EC" id="2.7.13.3" evidence="3"/>
<feature type="transmembrane region" description="Helical" evidence="11">
    <location>
        <begin position="356"/>
        <end position="378"/>
    </location>
</feature>
<dbReference type="EMBL" id="RHHQ01000012">
    <property type="protein sequence ID" value="RNB87201.1"/>
    <property type="molecule type" value="Genomic_DNA"/>
</dbReference>
<dbReference type="AlphaFoldDB" id="A0A3M8DIB3"/>
<comment type="subcellular location">
    <subcellularLocation>
        <location evidence="2">Cell membrane</location>
        <topology evidence="2">Multi-pass membrane protein</topology>
    </subcellularLocation>
</comment>
<evidence type="ECO:0000256" key="3">
    <source>
        <dbReference type="ARBA" id="ARBA00012438"/>
    </source>
</evidence>
<evidence type="ECO:0000256" key="6">
    <source>
        <dbReference type="ARBA" id="ARBA00022741"/>
    </source>
</evidence>
<keyword evidence="10" id="KW-0175">Coiled coil</keyword>
<evidence type="ECO:0000256" key="8">
    <source>
        <dbReference type="ARBA" id="ARBA00022840"/>
    </source>
</evidence>
<dbReference type="PANTHER" id="PTHR43047:SF72">
    <property type="entry name" value="OSMOSENSING HISTIDINE PROTEIN KINASE SLN1"/>
    <property type="match status" value="1"/>
</dbReference>
<evidence type="ECO:0000256" key="9">
    <source>
        <dbReference type="ARBA" id="ARBA00023012"/>
    </source>
</evidence>
<keyword evidence="11" id="KW-0812">Transmembrane</keyword>
<feature type="transmembrane region" description="Helical" evidence="11">
    <location>
        <begin position="300"/>
        <end position="318"/>
    </location>
</feature>
<dbReference type="Proteomes" id="UP000271031">
    <property type="component" value="Unassembled WGS sequence"/>
</dbReference>
<dbReference type="GO" id="GO:0005524">
    <property type="term" value="F:ATP binding"/>
    <property type="evidence" value="ECO:0007669"/>
    <property type="project" value="UniProtKB-KW"/>
</dbReference>
<dbReference type="FunFam" id="3.30.565.10:FF:000006">
    <property type="entry name" value="Sensor histidine kinase WalK"/>
    <property type="match status" value="1"/>
</dbReference>
<keyword evidence="9" id="KW-0902">Two-component regulatory system</keyword>
<keyword evidence="8" id="KW-0067">ATP-binding</keyword>
<feature type="transmembrane region" description="Helical" evidence="11">
    <location>
        <begin position="330"/>
        <end position="350"/>
    </location>
</feature>
<name>A0A3M8DIB3_9BACL</name>
<feature type="transmembrane region" description="Helical" evidence="11">
    <location>
        <begin position="262"/>
        <end position="280"/>
    </location>
</feature>
<comment type="catalytic activity">
    <reaction evidence="1">
        <text>ATP + protein L-histidine = ADP + protein N-phospho-L-histidine.</text>
        <dbReference type="EC" id="2.7.13.3"/>
    </reaction>
</comment>
<sequence length="731" mass="82956">MVYLKERKRERKGRAVVERTLAERRAAAKRWAQPYFFIMLVIVCILVGQPVMAAGGESGTAGVIDATGFDFSQNEMVSLDGEWEFFWNRLLAPIDFRQSVVTPPTYERVPSQWNAYQSGGHPLSNQGYATYRVRIQIKDSDRNRQLALYMPSVATSYILWINGKELARNGVVALQADDMKPMNYPKVVTFQSEKTTVELVIQVANFVQRKGGLWQSIKLGSAESVLYQRDKHVAYEMVITGSLFIMAIYHFMIFLLQRREWAAFYFGVLCLMIGMRNLLLGETLAIRFFPGLTWDLAVRGEYISVMISLICLILFVHAQYPRETNRHVRIVAIWMCAGVLVATLLTKPLLFTQLHIFIQLLTVGSLCMIFCAYVLAAIRKRSGSVLNGIGLAFFIVSILDDFFYYFLNQTWLPENMIPLGLLLFMVTQMMNFSVKFARLFRNVADLSMELKSANELLEQKVKQRTEALELANLDLEKANAELSQMEESRRRLLSNISHELGTPLTSIQGYVKGMIDGIVPSGDQKYLKLIHDKTLLLGRIIRDLFELTKLEARQIQFDFREVEIHALLDTLCAKYELDVEKHGLRLIRELPAQHVTAHQTVVNVDPMRFEQVFANLLVNAQKFTPADGIIRVELRVETESASAGVAVVTVSDTGSGIAKEELPFLFDRFFKAAESRKTKSDGVGLGLAIVKEIIQYHQGQISVDSAPGEGTSFIIRLPVRFIPERERQEVS</sequence>
<dbReference type="SUPFAM" id="SSF55874">
    <property type="entry name" value="ATPase domain of HSP90 chaperone/DNA topoisomerase II/histidine kinase"/>
    <property type="match status" value="1"/>
</dbReference>
<feature type="transmembrane region" description="Helical" evidence="11">
    <location>
        <begin position="233"/>
        <end position="255"/>
    </location>
</feature>
<dbReference type="InterPro" id="IPR036097">
    <property type="entry name" value="HisK_dim/P_sf"/>
</dbReference>
<keyword evidence="7" id="KW-0418">Kinase</keyword>
<dbReference type="Gene3D" id="1.10.287.130">
    <property type="match status" value="1"/>
</dbReference>
<feature type="coiled-coil region" evidence="10">
    <location>
        <begin position="443"/>
        <end position="495"/>
    </location>
</feature>
<accession>A0A3M8DIB3</accession>
<dbReference type="PANTHER" id="PTHR43047">
    <property type="entry name" value="TWO-COMPONENT HISTIDINE PROTEIN KINASE"/>
    <property type="match status" value="1"/>
</dbReference>
<evidence type="ECO:0000256" key="11">
    <source>
        <dbReference type="SAM" id="Phobius"/>
    </source>
</evidence>
<dbReference type="Gene3D" id="2.60.120.260">
    <property type="entry name" value="Galactose-binding domain-like"/>
    <property type="match status" value="1"/>
</dbReference>
<keyword evidence="11" id="KW-1133">Transmembrane helix</keyword>
<dbReference type="SMART" id="SM00387">
    <property type="entry name" value="HATPase_c"/>
    <property type="match status" value="1"/>
</dbReference>
<dbReference type="Pfam" id="PF07695">
    <property type="entry name" value="7TMR-DISM_7TM"/>
    <property type="match status" value="1"/>
</dbReference>
<proteinExistence type="predicted"/>
<feature type="transmembrane region" description="Helical" evidence="11">
    <location>
        <begin position="34"/>
        <end position="52"/>
    </location>
</feature>
<dbReference type="InterPro" id="IPR003594">
    <property type="entry name" value="HATPase_dom"/>
</dbReference>
<evidence type="ECO:0000256" key="10">
    <source>
        <dbReference type="SAM" id="Coils"/>
    </source>
</evidence>
<dbReference type="SUPFAM" id="SSF49785">
    <property type="entry name" value="Galactose-binding domain-like"/>
    <property type="match status" value="1"/>
</dbReference>
<keyword evidence="14" id="KW-1185">Reference proteome</keyword>
<dbReference type="InterPro" id="IPR004358">
    <property type="entry name" value="Sig_transdc_His_kin-like_C"/>
</dbReference>
<feature type="domain" description="Histidine kinase" evidence="12">
    <location>
        <begin position="495"/>
        <end position="721"/>
    </location>
</feature>
<keyword evidence="5" id="KW-0808">Transferase</keyword>
<dbReference type="CDD" id="cd00082">
    <property type="entry name" value="HisKA"/>
    <property type="match status" value="1"/>
</dbReference>
<evidence type="ECO:0000256" key="5">
    <source>
        <dbReference type="ARBA" id="ARBA00022679"/>
    </source>
</evidence>
<evidence type="ECO:0000313" key="14">
    <source>
        <dbReference type="Proteomes" id="UP000271031"/>
    </source>
</evidence>
<dbReference type="GO" id="GO:0009927">
    <property type="term" value="F:histidine phosphotransfer kinase activity"/>
    <property type="evidence" value="ECO:0007669"/>
    <property type="project" value="TreeGrafter"/>
</dbReference>
<dbReference type="Gene3D" id="3.30.565.10">
    <property type="entry name" value="Histidine kinase-like ATPase, C-terminal domain"/>
    <property type="match status" value="1"/>
</dbReference>
<dbReference type="Pfam" id="PF02518">
    <property type="entry name" value="HATPase_c"/>
    <property type="match status" value="1"/>
</dbReference>
<evidence type="ECO:0000256" key="4">
    <source>
        <dbReference type="ARBA" id="ARBA00022553"/>
    </source>
</evidence>
<comment type="caution">
    <text evidence="13">The sequence shown here is derived from an EMBL/GenBank/DDBJ whole genome shotgun (WGS) entry which is preliminary data.</text>
</comment>
<reference evidence="13 14" key="1">
    <citation type="submission" date="2018-10" db="EMBL/GenBank/DDBJ databases">
        <title>Phylogenomics of Brevibacillus.</title>
        <authorList>
            <person name="Dunlap C."/>
        </authorList>
    </citation>
    <scope>NUCLEOTIDE SEQUENCE [LARGE SCALE GENOMIC DNA]</scope>
    <source>
        <strain evidence="13 14">JCM 15716</strain>
    </source>
</reference>
<dbReference type="OrthoDB" id="9809348at2"/>
<organism evidence="13 14">
    <name type="scientific">Brevibacillus fluminis</name>
    <dbReference type="NCBI Taxonomy" id="511487"/>
    <lineage>
        <taxon>Bacteria</taxon>
        <taxon>Bacillati</taxon>
        <taxon>Bacillota</taxon>
        <taxon>Bacilli</taxon>
        <taxon>Bacillales</taxon>
        <taxon>Paenibacillaceae</taxon>
        <taxon>Brevibacillus</taxon>
    </lineage>
</organism>
<dbReference type="InterPro" id="IPR003661">
    <property type="entry name" value="HisK_dim/P_dom"/>
</dbReference>